<reference evidence="1 2" key="1">
    <citation type="submission" date="2024-02" db="EMBL/GenBank/DDBJ databases">
        <authorList>
            <person name="Daric V."/>
            <person name="Darras S."/>
        </authorList>
    </citation>
    <scope>NUCLEOTIDE SEQUENCE [LARGE SCALE GENOMIC DNA]</scope>
</reference>
<organism evidence="1 2">
    <name type="scientific">Clavelina lepadiformis</name>
    <name type="common">Light-bulb sea squirt</name>
    <name type="synonym">Ascidia lepadiformis</name>
    <dbReference type="NCBI Taxonomy" id="159417"/>
    <lineage>
        <taxon>Eukaryota</taxon>
        <taxon>Metazoa</taxon>
        <taxon>Chordata</taxon>
        <taxon>Tunicata</taxon>
        <taxon>Ascidiacea</taxon>
        <taxon>Aplousobranchia</taxon>
        <taxon>Clavelinidae</taxon>
        <taxon>Clavelina</taxon>
    </lineage>
</organism>
<sequence>MASAQNMHTSIVSDRTLRRHAAARAERHNIFFQQSDEERSDPVAVLQSNSTTESISAISTCTEFDLHLDLKIQILTMMPVTTGNQTNPNPKGKNCFYNIQHHHLLFQKCLTPRKEGIHYSRYCCYYK</sequence>
<dbReference type="Proteomes" id="UP001642483">
    <property type="component" value="Unassembled WGS sequence"/>
</dbReference>
<comment type="caution">
    <text evidence="1">The sequence shown here is derived from an EMBL/GenBank/DDBJ whole genome shotgun (WGS) entry which is preliminary data.</text>
</comment>
<gene>
    <name evidence="1" type="ORF">CVLEPA_LOCUS10657</name>
</gene>
<evidence type="ECO:0000313" key="1">
    <source>
        <dbReference type="EMBL" id="CAK8680403.1"/>
    </source>
</evidence>
<proteinExistence type="predicted"/>
<protein>
    <submittedName>
        <fullName evidence="1">Uncharacterized protein</fullName>
    </submittedName>
</protein>
<evidence type="ECO:0000313" key="2">
    <source>
        <dbReference type="Proteomes" id="UP001642483"/>
    </source>
</evidence>
<name>A0ABP0FR03_CLALP</name>
<accession>A0ABP0FR03</accession>
<keyword evidence="2" id="KW-1185">Reference proteome</keyword>
<dbReference type="EMBL" id="CAWYQH010000068">
    <property type="protein sequence ID" value="CAK8680403.1"/>
    <property type="molecule type" value="Genomic_DNA"/>
</dbReference>